<dbReference type="PRINTS" id="PR00119">
    <property type="entry name" value="CATATPASE"/>
</dbReference>
<dbReference type="PANTHER" id="PTHR43079">
    <property type="entry name" value="PROBABLE CADMIUM/ZINC-TRANSPORTING ATPASE HMA1"/>
    <property type="match status" value="1"/>
</dbReference>
<dbReference type="PROSITE" id="PS00154">
    <property type="entry name" value="ATPASE_E1_E2"/>
    <property type="match status" value="1"/>
</dbReference>
<comment type="similarity">
    <text evidence="2 11">Belongs to the cation transport ATPase (P-type) (TC 3.A.3) family. Type IB subfamily.</text>
</comment>
<keyword evidence="6 11" id="KW-0067">ATP-binding</keyword>
<dbReference type="GO" id="GO:0005524">
    <property type="term" value="F:ATP binding"/>
    <property type="evidence" value="ECO:0007669"/>
    <property type="project" value="UniProtKB-UniRule"/>
</dbReference>
<keyword evidence="9 11" id="KW-1133">Transmembrane helix</keyword>
<dbReference type="Pfam" id="PF00702">
    <property type="entry name" value="Hydrolase"/>
    <property type="match status" value="1"/>
</dbReference>
<dbReference type="Gene3D" id="3.40.1110.10">
    <property type="entry name" value="Calcium-transporting ATPase, cytoplasmic domain N"/>
    <property type="match status" value="1"/>
</dbReference>
<evidence type="ECO:0000256" key="8">
    <source>
        <dbReference type="ARBA" id="ARBA00022967"/>
    </source>
</evidence>
<keyword evidence="5 11" id="KW-0547">Nucleotide-binding</keyword>
<keyword evidence="8" id="KW-1278">Translocase</keyword>
<dbReference type="Gene3D" id="2.70.150.10">
    <property type="entry name" value="Calcium-transporting ATPase, cytoplasmic transduction domain A"/>
    <property type="match status" value="1"/>
</dbReference>
<dbReference type="RefSeq" id="WP_130427971.1">
    <property type="nucleotide sequence ID" value="NZ_CP035949.1"/>
</dbReference>
<dbReference type="SFLD" id="SFLDG00002">
    <property type="entry name" value="C1.7:_P-type_atpase_like"/>
    <property type="match status" value="1"/>
</dbReference>
<dbReference type="InterPro" id="IPR008250">
    <property type="entry name" value="ATPase_P-typ_transduc_dom_A_sf"/>
</dbReference>
<evidence type="ECO:0000256" key="4">
    <source>
        <dbReference type="ARBA" id="ARBA00022723"/>
    </source>
</evidence>
<feature type="transmembrane region" description="Helical" evidence="11">
    <location>
        <begin position="296"/>
        <end position="319"/>
    </location>
</feature>
<gene>
    <name evidence="13" type="ORF">EXT02_02745</name>
</gene>
<accession>A0A4P6M9I7</accession>
<dbReference type="EMBL" id="CP035949">
    <property type="protein sequence ID" value="QBF24079.1"/>
    <property type="molecule type" value="Genomic_DNA"/>
</dbReference>
<feature type="transmembrane region" description="Helical" evidence="11">
    <location>
        <begin position="257"/>
        <end position="276"/>
    </location>
</feature>
<dbReference type="InterPro" id="IPR051949">
    <property type="entry name" value="Cation_Transport_ATPase"/>
</dbReference>
<evidence type="ECO:0000256" key="11">
    <source>
        <dbReference type="RuleBase" id="RU362081"/>
    </source>
</evidence>
<dbReference type="GO" id="GO:0005886">
    <property type="term" value="C:plasma membrane"/>
    <property type="evidence" value="ECO:0007669"/>
    <property type="project" value="UniProtKB-SubCell"/>
</dbReference>
<keyword evidence="3 11" id="KW-0812">Transmembrane</keyword>
<evidence type="ECO:0000313" key="14">
    <source>
        <dbReference type="Proteomes" id="UP000289726"/>
    </source>
</evidence>
<dbReference type="SUPFAM" id="SSF81665">
    <property type="entry name" value="Calcium ATPase, transmembrane domain M"/>
    <property type="match status" value="1"/>
</dbReference>
<evidence type="ECO:0000256" key="5">
    <source>
        <dbReference type="ARBA" id="ARBA00022741"/>
    </source>
</evidence>
<keyword evidence="14" id="KW-1185">Reference proteome</keyword>
<keyword evidence="7" id="KW-0460">Magnesium</keyword>
<feature type="transmembrane region" description="Helical" evidence="11">
    <location>
        <begin position="46"/>
        <end position="70"/>
    </location>
</feature>
<keyword evidence="11" id="KW-1003">Cell membrane</keyword>
<comment type="subcellular location">
    <subcellularLocation>
        <location evidence="1">Cell membrane</location>
        <topology evidence="1">Multi-pass membrane protein</topology>
    </subcellularLocation>
</comment>
<dbReference type="SUPFAM" id="SSF81653">
    <property type="entry name" value="Calcium ATPase, transduction domain A"/>
    <property type="match status" value="1"/>
</dbReference>
<dbReference type="NCBIfam" id="TIGR01525">
    <property type="entry name" value="ATPase-IB_hvy"/>
    <property type="match status" value="1"/>
</dbReference>
<protein>
    <submittedName>
        <fullName evidence="13">Heavy metal translocating P-type ATPase</fullName>
    </submittedName>
</protein>
<dbReference type="InterPro" id="IPR044492">
    <property type="entry name" value="P_typ_ATPase_HD_dom"/>
</dbReference>
<dbReference type="InterPro" id="IPR059000">
    <property type="entry name" value="ATPase_P-type_domA"/>
</dbReference>
<evidence type="ECO:0000256" key="6">
    <source>
        <dbReference type="ARBA" id="ARBA00022840"/>
    </source>
</evidence>
<organism evidence="13 14">
    <name type="scientific">'Catharanthus roseus' aster yellows phytoplasma</name>
    <dbReference type="NCBI Taxonomy" id="1193712"/>
    <lineage>
        <taxon>Bacteria</taxon>
        <taxon>Bacillati</taxon>
        <taxon>Mycoplasmatota</taxon>
        <taxon>Mollicutes</taxon>
        <taxon>Acholeplasmatales</taxon>
        <taxon>Acholeplasmataceae</taxon>
        <taxon>Candidatus Phytoplasma</taxon>
        <taxon>16SrI (Aster yellows group)</taxon>
    </lineage>
</organism>
<feature type="transmembrane region" description="Helical" evidence="11">
    <location>
        <begin position="21"/>
        <end position="40"/>
    </location>
</feature>
<dbReference type="SUPFAM" id="SSF56784">
    <property type="entry name" value="HAD-like"/>
    <property type="match status" value="1"/>
</dbReference>
<feature type="transmembrane region" description="Helical" evidence="11">
    <location>
        <begin position="599"/>
        <end position="620"/>
    </location>
</feature>
<dbReference type="NCBIfam" id="TIGR01494">
    <property type="entry name" value="ATPase_P-type"/>
    <property type="match status" value="1"/>
</dbReference>
<dbReference type="SFLD" id="SFLDS00003">
    <property type="entry name" value="Haloacid_Dehalogenase"/>
    <property type="match status" value="1"/>
</dbReference>
<evidence type="ECO:0000256" key="3">
    <source>
        <dbReference type="ARBA" id="ARBA00022692"/>
    </source>
</evidence>
<dbReference type="InterPro" id="IPR023299">
    <property type="entry name" value="ATPase_P-typ_cyto_dom_N"/>
</dbReference>
<dbReference type="PROSITE" id="PS01229">
    <property type="entry name" value="COF_2"/>
    <property type="match status" value="1"/>
</dbReference>
<name>A0A4P6M9I7_9MOLU</name>
<dbReference type="InterPro" id="IPR018303">
    <property type="entry name" value="ATPase_P-typ_P_site"/>
</dbReference>
<reference evidence="13 14" key="1">
    <citation type="submission" date="2019-02" db="EMBL/GenBank/DDBJ databases">
        <title>Draft Genome Sequence of Maize Bushy Stunt-like Phytoplasma group 16SrI-B (Aster yellows) in South Africa.</title>
        <authorList>
            <person name="Coetzee B."/>
            <person name="Douglas-Smit N."/>
            <person name="Maree H.J."/>
            <person name="Burger J.T."/>
            <person name="Kruger K."/>
            <person name="Pietersen G."/>
        </authorList>
    </citation>
    <scope>NUCLEOTIDE SEQUENCE [LARGE SCALE GENOMIC DNA]</scope>
    <source>
        <strain evidence="13 14">De Villa</strain>
    </source>
</reference>
<feature type="domain" description="P-type ATPase A" evidence="12">
    <location>
        <begin position="139"/>
        <end position="237"/>
    </location>
</feature>
<evidence type="ECO:0000256" key="9">
    <source>
        <dbReference type="ARBA" id="ARBA00022989"/>
    </source>
</evidence>
<dbReference type="GO" id="GO:0019829">
    <property type="term" value="F:ATPase-coupled monoatomic cation transmembrane transporter activity"/>
    <property type="evidence" value="ECO:0007669"/>
    <property type="project" value="InterPro"/>
</dbReference>
<dbReference type="InterPro" id="IPR001757">
    <property type="entry name" value="P_typ_ATPase"/>
</dbReference>
<dbReference type="Gene3D" id="3.40.50.1000">
    <property type="entry name" value="HAD superfamily/HAD-like"/>
    <property type="match status" value="1"/>
</dbReference>
<evidence type="ECO:0000256" key="10">
    <source>
        <dbReference type="ARBA" id="ARBA00023136"/>
    </source>
</evidence>
<dbReference type="FunFam" id="2.70.150.10:FF:000002">
    <property type="entry name" value="Copper-transporting ATPase 1, putative"/>
    <property type="match status" value="1"/>
</dbReference>
<dbReference type="InterPro" id="IPR023214">
    <property type="entry name" value="HAD_sf"/>
</dbReference>
<dbReference type="SFLD" id="SFLDF00027">
    <property type="entry name" value="p-type_atpase"/>
    <property type="match status" value="1"/>
</dbReference>
<dbReference type="AlphaFoldDB" id="A0A4P6M9I7"/>
<proteinExistence type="inferred from homology"/>
<dbReference type="InterPro" id="IPR036412">
    <property type="entry name" value="HAD-like_sf"/>
</dbReference>
<evidence type="ECO:0000313" key="13">
    <source>
        <dbReference type="EMBL" id="QBF24079.1"/>
    </source>
</evidence>
<evidence type="ECO:0000256" key="2">
    <source>
        <dbReference type="ARBA" id="ARBA00006024"/>
    </source>
</evidence>
<dbReference type="InterPro" id="IPR027256">
    <property type="entry name" value="P-typ_ATPase_IB"/>
</dbReference>
<keyword evidence="10 11" id="KW-0472">Membrane</keyword>
<sequence>MSCCSNSSSIHNHEHNDKKPLICFVIGTFLYSLFALYLHSHNCTNTLVLVLVSLALLFLIGYHVILKGFIETWQDTCKFKKFTPNIHILMTLAALGALYLKNYNDGILLIVIFSGASFLEEYIEAKSQKEIKNLLKLQVAEARLQKEDGSTEIIPSKLLKINDLVLILPGDQIPTDGVIVSGNPNINEANITGEGIPCDKQPGDFVYGSTINGSNHFVMRVTATNEQTVFAQIVRLVSQTQNNISKTATLIKKIEPIYVKTIMATVVVVLGLAGILHFTGPSNPNFEFSTWLHKTMIFLTVSSPCALAAADIPSTLAAISNLTKKGILFKNGRSLEKMADIKAFACDKTGTLTEGKPQVTDVYVAPEISEEKYHKYLDILLGMEQKSNHPLALAIKNHFHHKSHLQMEITSSVGIGLETFYQNNHYKIAKATAFTQTPICASLQAQTQKFLSEGKTIVYFSCNNHIVMVLALLDKLRPQAYHLMQYFNHKNIYTAVITGDTQQIAYILQKKLHLKAAWGDILPAYKLEKVQELQKEKGTTVMVGDGVNDAPALTAADVGIAMQNGTDVAMDVADAVLMQNDLSKIIYTHQVAVKLRKIIWQNIIFAMVVVCILNLCNLFGDMNLPWAVTCHEGSTLLVIFNGLRLLQSPKNLKLKYKKKNTKSFNK</sequence>
<dbReference type="Pfam" id="PF00122">
    <property type="entry name" value="E1-E2_ATPase"/>
    <property type="match status" value="1"/>
</dbReference>
<evidence type="ECO:0000259" key="12">
    <source>
        <dbReference type="Pfam" id="PF00122"/>
    </source>
</evidence>
<dbReference type="GO" id="GO:0046872">
    <property type="term" value="F:metal ion binding"/>
    <property type="evidence" value="ECO:0007669"/>
    <property type="project" value="UniProtKB-KW"/>
</dbReference>
<dbReference type="GO" id="GO:0016887">
    <property type="term" value="F:ATP hydrolysis activity"/>
    <property type="evidence" value="ECO:0007669"/>
    <property type="project" value="InterPro"/>
</dbReference>
<dbReference type="InterPro" id="IPR023298">
    <property type="entry name" value="ATPase_P-typ_TM_dom_sf"/>
</dbReference>
<evidence type="ECO:0000256" key="1">
    <source>
        <dbReference type="ARBA" id="ARBA00004651"/>
    </source>
</evidence>
<dbReference type="Proteomes" id="UP000289726">
    <property type="component" value="Chromosome"/>
</dbReference>
<feature type="transmembrane region" description="Helical" evidence="11">
    <location>
        <begin position="626"/>
        <end position="646"/>
    </location>
</feature>
<keyword evidence="4 11" id="KW-0479">Metal-binding</keyword>
<dbReference type="PANTHER" id="PTHR43079:SF1">
    <property type="entry name" value="CADMIUM_ZINC-TRANSPORTING ATPASE HMA1, CHLOROPLASTIC-RELATED"/>
    <property type="match status" value="1"/>
</dbReference>
<evidence type="ECO:0000256" key="7">
    <source>
        <dbReference type="ARBA" id="ARBA00022842"/>
    </source>
</evidence>